<proteinExistence type="predicted"/>
<keyword evidence="3" id="KW-1185">Reference proteome</keyword>
<comment type="caution">
    <text evidence="2">The sequence shown here is derived from an EMBL/GenBank/DDBJ whole genome shotgun (WGS) entry which is preliminary data.</text>
</comment>
<keyword evidence="1" id="KW-1133">Transmembrane helix</keyword>
<evidence type="ECO:0000313" key="2">
    <source>
        <dbReference type="EMBL" id="CAL4066206.1"/>
    </source>
</evidence>
<evidence type="ECO:0000313" key="3">
    <source>
        <dbReference type="Proteomes" id="UP001497623"/>
    </source>
</evidence>
<gene>
    <name evidence="2" type="ORF">MNOR_LOCUS5453</name>
</gene>
<dbReference type="AlphaFoldDB" id="A0AAV2PXL4"/>
<name>A0AAV2PXL4_MEGNR</name>
<accession>A0AAV2PXL4</accession>
<sequence>MCIYRSVCDLCFDIYILSGINVSTMAIKTPYSAFFFLLIVELVYAAHISNNKDDKLSAIQGGAEHTDCQVQEMYIAKNWPEEAVRFLTFIEYGEILSCKISFQDQNSDLVYDQLILLQEGIKLYKIRNGIVIETTLSKFLDIAGWTRIEISMSNQLFTLKYWDTTALSYTTDKPVDKLFVHGSNITVCREDTPTWAMEKGLSAIIPLEPSRQVVNPLNKRKHTLTIQAHDDFTPCIAVGGNKTCLEQEKIEPTFSHNLKPSPLQPRVLDLYLEVVTGSIIVYKETGGKRTYIASFPKQGKKFIEVMCDDSNFSVTLNAFGRTNSSSHSIVRETSVTIGLPDDEPFDYGKIGYIFIGIGIGISICVFRGVSRGGAWGAQALPCYRIKVFFTSRASI</sequence>
<organism evidence="2 3">
    <name type="scientific">Meganyctiphanes norvegica</name>
    <name type="common">Northern krill</name>
    <name type="synonym">Thysanopoda norvegica</name>
    <dbReference type="NCBI Taxonomy" id="48144"/>
    <lineage>
        <taxon>Eukaryota</taxon>
        <taxon>Metazoa</taxon>
        <taxon>Ecdysozoa</taxon>
        <taxon>Arthropoda</taxon>
        <taxon>Crustacea</taxon>
        <taxon>Multicrustacea</taxon>
        <taxon>Malacostraca</taxon>
        <taxon>Eumalacostraca</taxon>
        <taxon>Eucarida</taxon>
        <taxon>Euphausiacea</taxon>
        <taxon>Euphausiidae</taxon>
        <taxon>Meganyctiphanes</taxon>
    </lineage>
</organism>
<dbReference type="Proteomes" id="UP001497623">
    <property type="component" value="Unassembled WGS sequence"/>
</dbReference>
<protein>
    <submittedName>
        <fullName evidence="2">Uncharacterized protein</fullName>
    </submittedName>
</protein>
<feature type="transmembrane region" description="Helical" evidence="1">
    <location>
        <begin position="350"/>
        <end position="369"/>
    </location>
</feature>
<reference evidence="2 3" key="1">
    <citation type="submission" date="2024-05" db="EMBL/GenBank/DDBJ databases">
        <authorList>
            <person name="Wallberg A."/>
        </authorList>
    </citation>
    <scope>NUCLEOTIDE SEQUENCE [LARGE SCALE GENOMIC DNA]</scope>
</reference>
<keyword evidence="1" id="KW-0472">Membrane</keyword>
<keyword evidence="1" id="KW-0812">Transmembrane</keyword>
<dbReference type="EMBL" id="CAXKWB010002103">
    <property type="protein sequence ID" value="CAL4066206.1"/>
    <property type="molecule type" value="Genomic_DNA"/>
</dbReference>
<evidence type="ECO:0000256" key="1">
    <source>
        <dbReference type="SAM" id="Phobius"/>
    </source>
</evidence>